<accession>A0A830I0Z7</accession>
<dbReference type="Gene3D" id="1.10.510.10">
    <property type="entry name" value="Transferase(Phosphotransferase) domain 1"/>
    <property type="match status" value="1"/>
</dbReference>
<evidence type="ECO:0000256" key="1">
    <source>
        <dbReference type="ARBA" id="ARBA00022527"/>
    </source>
</evidence>
<dbReference type="GO" id="GO:0004674">
    <property type="term" value="F:protein serine/threonine kinase activity"/>
    <property type="evidence" value="ECO:0007669"/>
    <property type="project" value="UniProtKB-KW"/>
</dbReference>
<dbReference type="SMART" id="SM00054">
    <property type="entry name" value="EFh"/>
    <property type="match status" value="4"/>
</dbReference>
<dbReference type="SUPFAM" id="SSF56112">
    <property type="entry name" value="Protein kinase-like (PK-like)"/>
    <property type="match status" value="1"/>
</dbReference>
<protein>
    <submittedName>
        <fullName evidence="11">Calcium-dependent protein kinase 19</fullName>
    </submittedName>
</protein>
<keyword evidence="2" id="KW-0808">Transferase</keyword>
<feature type="domain" description="Protein kinase" evidence="9">
    <location>
        <begin position="1"/>
        <end position="134"/>
    </location>
</feature>
<evidence type="ECO:0000259" key="9">
    <source>
        <dbReference type="PROSITE" id="PS50011"/>
    </source>
</evidence>
<dbReference type="OrthoDB" id="40902at2759"/>
<evidence type="ECO:0000256" key="4">
    <source>
        <dbReference type="ARBA" id="ARBA00022741"/>
    </source>
</evidence>
<dbReference type="InterPro" id="IPR011009">
    <property type="entry name" value="Kinase-like_dom_sf"/>
</dbReference>
<dbReference type="FunFam" id="1.10.238.10:FF:000003">
    <property type="entry name" value="Calmodulin A"/>
    <property type="match status" value="1"/>
</dbReference>
<feature type="domain" description="EF-hand" evidence="10">
    <location>
        <begin position="283"/>
        <end position="318"/>
    </location>
</feature>
<keyword evidence="5 11" id="KW-0418">Kinase</keyword>
<evidence type="ECO:0000256" key="2">
    <source>
        <dbReference type="ARBA" id="ARBA00022679"/>
    </source>
</evidence>
<evidence type="ECO:0000256" key="8">
    <source>
        <dbReference type="SAM" id="Phobius"/>
    </source>
</evidence>
<dbReference type="Pfam" id="PF13499">
    <property type="entry name" value="EF-hand_7"/>
    <property type="match status" value="2"/>
</dbReference>
<feature type="domain" description="EF-hand" evidence="10">
    <location>
        <begin position="175"/>
        <end position="210"/>
    </location>
</feature>
<reference evidence="11" key="1">
    <citation type="submission" date="2020-10" db="EMBL/GenBank/DDBJ databases">
        <title>Unveiling of a novel bifunctional photoreceptor, Dualchrome1, isolated from a cosmopolitan green alga.</title>
        <authorList>
            <person name="Suzuki S."/>
            <person name="Kawachi M."/>
        </authorList>
    </citation>
    <scope>NUCLEOTIDE SEQUENCE</scope>
    <source>
        <strain evidence="11">NIES 2893</strain>
    </source>
</reference>
<keyword evidence="7" id="KW-0067">ATP-binding</keyword>
<evidence type="ECO:0000313" key="12">
    <source>
        <dbReference type="Proteomes" id="UP000660262"/>
    </source>
</evidence>
<dbReference type="EMBL" id="BNJQ01000031">
    <property type="protein sequence ID" value="GHP10817.1"/>
    <property type="molecule type" value="Genomic_DNA"/>
</dbReference>
<evidence type="ECO:0000313" key="11">
    <source>
        <dbReference type="EMBL" id="GHP10817.1"/>
    </source>
</evidence>
<evidence type="ECO:0000256" key="6">
    <source>
        <dbReference type="ARBA" id="ARBA00022837"/>
    </source>
</evidence>
<keyword evidence="3" id="KW-0677">Repeat</keyword>
<dbReference type="SMART" id="SM00220">
    <property type="entry name" value="S_TKc"/>
    <property type="match status" value="1"/>
</dbReference>
<feature type="domain" description="EF-hand" evidence="10">
    <location>
        <begin position="211"/>
        <end position="246"/>
    </location>
</feature>
<dbReference type="PANTHER" id="PTHR24349">
    <property type="entry name" value="SERINE/THREONINE-PROTEIN KINASE"/>
    <property type="match status" value="1"/>
</dbReference>
<feature type="transmembrane region" description="Helical" evidence="8">
    <location>
        <begin position="59"/>
        <end position="77"/>
    </location>
</feature>
<dbReference type="Proteomes" id="UP000660262">
    <property type="component" value="Unassembled WGS sequence"/>
</dbReference>
<keyword evidence="8" id="KW-0812">Transmembrane</keyword>
<gene>
    <name evidence="11" type="ORF">PPROV_000954800</name>
</gene>
<keyword evidence="8" id="KW-1133">Transmembrane helix</keyword>
<dbReference type="PROSITE" id="PS00018">
    <property type="entry name" value="EF_HAND_1"/>
    <property type="match status" value="4"/>
</dbReference>
<keyword evidence="6" id="KW-0106">Calcium</keyword>
<keyword evidence="4" id="KW-0547">Nucleotide-binding</keyword>
<feature type="domain" description="EF-hand" evidence="10">
    <location>
        <begin position="247"/>
        <end position="282"/>
    </location>
</feature>
<dbReference type="InterPro" id="IPR011992">
    <property type="entry name" value="EF-hand-dom_pair"/>
</dbReference>
<dbReference type="InterPro" id="IPR050205">
    <property type="entry name" value="CDPK_Ser/Thr_kinases"/>
</dbReference>
<dbReference type="InterPro" id="IPR000719">
    <property type="entry name" value="Prot_kinase_dom"/>
</dbReference>
<name>A0A830I0Z7_9CHLO</name>
<comment type="caution">
    <text evidence="11">The sequence shown here is derived from an EMBL/GenBank/DDBJ whole genome shotgun (WGS) entry which is preliminary data.</text>
</comment>
<dbReference type="InterPro" id="IPR002048">
    <property type="entry name" value="EF_hand_dom"/>
</dbReference>
<keyword evidence="1" id="KW-0723">Serine/threonine-protein kinase</keyword>
<dbReference type="PROSITE" id="PS50222">
    <property type="entry name" value="EF_HAND_2"/>
    <property type="match status" value="4"/>
</dbReference>
<dbReference type="FunFam" id="1.10.510.10:FF:001864">
    <property type="entry name" value="Calcium-dependent protein kinase SK5"/>
    <property type="match status" value="1"/>
</dbReference>
<sequence>MKPENFLLRDKSDNAELMLTDFGLSVFVKPGIPFKDIVGSAYYVAPEVLRKNYGMEADVWSIGIILYILLSGVPPFWAEQEPQIFDAILKADLDFSTKPWPAVSQQAKEVVAGMLTRDPRQRWTIQQVLDHPWMKGNAKDTPLDSVVLKRLTHFSKMNKLKRRALQIIAGTMTPDEIAGLKNMFEAIDRDRSGSITFNELKEGLAKQGCKASEEQLHDLMGEVDADGNGTLNLEEFIAATMHIYNAVNDEKIVSAFRALDKDGSGFLTLDELEEALKTSSGDMNAQELKKLVEEIDRNKDGKIDYEEFASMMRDELPGLKQLRSRVHV</sequence>
<dbReference type="GO" id="GO:0005524">
    <property type="term" value="F:ATP binding"/>
    <property type="evidence" value="ECO:0007669"/>
    <property type="project" value="UniProtKB-KW"/>
</dbReference>
<dbReference type="Pfam" id="PF00069">
    <property type="entry name" value="Pkinase"/>
    <property type="match status" value="1"/>
</dbReference>
<dbReference type="InterPro" id="IPR018247">
    <property type="entry name" value="EF_Hand_1_Ca_BS"/>
</dbReference>
<proteinExistence type="predicted"/>
<dbReference type="PROSITE" id="PS50011">
    <property type="entry name" value="PROTEIN_KINASE_DOM"/>
    <property type="match status" value="1"/>
</dbReference>
<evidence type="ECO:0000259" key="10">
    <source>
        <dbReference type="PROSITE" id="PS50222"/>
    </source>
</evidence>
<keyword evidence="12" id="KW-1185">Reference proteome</keyword>
<dbReference type="GO" id="GO:0005509">
    <property type="term" value="F:calcium ion binding"/>
    <property type="evidence" value="ECO:0007669"/>
    <property type="project" value="InterPro"/>
</dbReference>
<dbReference type="AlphaFoldDB" id="A0A830I0Z7"/>
<keyword evidence="8" id="KW-0472">Membrane</keyword>
<evidence type="ECO:0000256" key="3">
    <source>
        <dbReference type="ARBA" id="ARBA00022737"/>
    </source>
</evidence>
<evidence type="ECO:0000256" key="7">
    <source>
        <dbReference type="ARBA" id="ARBA00022840"/>
    </source>
</evidence>
<dbReference type="Gene3D" id="1.10.238.10">
    <property type="entry name" value="EF-hand"/>
    <property type="match status" value="1"/>
</dbReference>
<dbReference type="SUPFAM" id="SSF47473">
    <property type="entry name" value="EF-hand"/>
    <property type="match status" value="1"/>
</dbReference>
<organism evidence="11 12">
    <name type="scientific">Pycnococcus provasolii</name>
    <dbReference type="NCBI Taxonomy" id="41880"/>
    <lineage>
        <taxon>Eukaryota</taxon>
        <taxon>Viridiplantae</taxon>
        <taxon>Chlorophyta</taxon>
        <taxon>Pseudoscourfieldiophyceae</taxon>
        <taxon>Pseudoscourfieldiales</taxon>
        <taxon>Pycnococcaceae</taxon>
        <taxon>Pycnococcus</taxon>
    </lineage>
</organism>
<evidence type="ECO:0000256" key="5">
    <source>
        <dbReference type="ARBA" id="ARBA00022777"/>
    </source>
</evidence>